<protein>
    <recommendedName>
        <fullName evidence="4">Phage terminase small subunit P27 family</fullName>
    </recommendedName>
</protein>
<accession>A0A919WEK9</accession>
<name>A0A919WEK9_9BACI</name>
<evidence type="ECO:0000313" key="2">
    <source>
        <dbReference type="EMBL" id="GIN60525.1"/>
    </source>
</evidence>
<evidence type="ECO:0000313" key="3">
    <source>
        <dbReference type="Proteomes" id="UP000682111"/>
    </source>
</evidence>
<organism evidence="2 3">
    <name type="scientific">Robertmurraya siralis</name>
    <dbReference type="NCBI Taxonomy" id="77777"/>
    <lineage>
        <taxon>Bacteria</taxon>
        <taxon>Bacillati</taxon>
        <taxon>Bacillota</taxon>
        <taxon>Bacilli</taxon>
        <taxon>Bacillales</taxon>
        <taxon>Bacillaceae</taxon>
        <taxon>Robertmurraya</taxon>
    </lineage>
</organism>
<keyword evidence="3" id="KW-1185">Reference proteome</keyword>
<dbReference type="Pfam" id="PF05119">
    <property type="entry name" value="Terminase_4"/>
    <property type="match status" value="1"/>
</dbReference>
<reference evidence="2" key="1">
    <citation type="submission" date="2021-03" db="EMBL/GenBank/DDBJ databases">
        <title>Antimicrobial resistance genes in bacteria isolated from Japanese honey, and their potential for conferring macrolide and lincosamide resistance in the American foulbrood pathogen Paenibacillus larvae.</title>
        <authorList>
            <person name="Okamoto M."/>
            <person name="Kumagai M."/>
            <person name="Kanamori H."/>
            <person name="Takamatsu D."/>
        </authorList>
    </citation>
    <scope>NUCLEOTIDE SEQUENCE</scope>
    <source>
        <strain evidence="2">J27TS8</strain>
    </source>
</reference>
<proteinExistence type="predicted"/>
<dbReference type="AlphaFoldDB" id="A0A919WEK9"/>
<evidence type="ECO:0008006" key="4">
    <source>
        <dbReference type="Google" id="ProtNLM"/>
    </source>
</evidence>
<feature type="compositionally biased region" description="Basic and acidic residues" evidence="1">
    <location>
        <begin position="22"/>
        <end position="34"/>
    </location>
</feature>
<dbReference type="NCBIfam" id="TIGR01558">
    <property type="entry name" value="sm_term_P27"/>
    <property type="match status" value="1"/>
</dbReference>
<sequence length="167" mass="18965">MAGRPRQPLEVIKGKGRSNHLTKAEMKEREEQENAIRGSTENIVAPSYLTKKQKDEFYKIANELIKLKIFSNLDVDGLARYIDSRTEYVKIVRLLRSMKPIDVSDGVKSLNESYSKLQKTKNLLFNECKGAASELGLSITSRLKLVIPKADPPKHTPTEFERKFGDV</sequence>
<dbReference type="Proteomes" id="UP000682111">
    <property type="component" value="Unassembled WGS sequence"/>
</dbReference>
<dbReference type="RefSeq" id="WP_095306801.1">
    <property type="nucleotide sequence ID" value="NZ_BORC01000001.1"/>
</dbReference>
<comment type="caution">
    <text evidence="2">The sequence shown here is derived from an EMBL/GenBank/DDBJ whole genome shotgun (WGS) entry which is preliminary data.</text>
</comment>
<gene>
    <name evidence="2" type="ORF">J27TS8_05180</name>
</gene>
<feature type="region of interest" description="Disordered" evidence="1">
    <location>
        <begin position="1"/>
        <end position="37"/>
    </location>
</feature>
<dbReference type="InterPro" id="IPR006448">
    <property type="entry name" value="Phage_term_ssu_P27"/>
</dbReference>
<evidence type="ECO:0000256" key="1">
    <source>
        <dbReference type="SAM" id="MobiDB-lite"/>
    </source>
</evidence>
<dbReference type="EMBL" id="BORC01000001">
    <property type="protein sequence ID" value="GIN60525.1"/>
    <property type="molecule type" value="Genomic_DNA"/>
</dbReference>